<proteinExistence type="predicted"/>
<keyword evidence="3" id="KW-0564">Palmitate</keyword>
<keyword evidence="2" id="KW-0472">Membrane</keyword>
<name>A0ABV8CRG4_9GAMM</name>
<keyword evidence="1" id="KW-0732">Signal</keyword>
<evidence type="ECO:0000256" key="1">
    <source>
        <dbReference type="ARBA" id="ARBA00022729"/>
    </source>
</evidence>
<keyword evidence="7" id="KW-1185">Reference proteome</keyword>
<comment type="caution">
    <text evidence="6">The sequence shown here is derived from an EMBL/GenBank/DDBJ whole genome shotgun (WGS) entry which is preliminary data.</text>
</comment>
<dbReference type="EMBL" id="JBHSAF010000015">
    <property type="protein sequence ID" value="MFC3914791.1"/>
    <property type="molecule type" value="Genomic_DNA"/>
</dbReference>
<accession>A0ABV8CRG4</accession>
<dbReference type="InterPro" id="IPR018660">
    <property type="entry name" value="MliC"/>
</dbReference>
<sequence>MNKSLLCLVLAGLAACSSQDKPQVEIWNYQCGDTPLMVRHDTRADMVDFMAGGIMHKLDRVADDEALKYSDGRTLFWNKGATATLEQGGQPLLSACQQSSGPSAVASAAEPVMPAS</sequence>
<gene>
    <name evidence="6" type="ORF">ACFOSS_15180</name>
</gene>
<evidence type="ECO:0000256" key="4">
    <source>
        <dbReference type="ARBA" id="ARBA00023288"/>
    </source>
</evidence>
<dbReference type="PROSITE" id="PS51257">
    <property type="entry name" value="PROKAR_LIPOPROTEIN"/>
    <property type="match status" value="1"/>
</dbReference>
<evidence type="ECO:0000256" key="2">
    <source>
        <dbReference type="ARBA" id="ARBA00023136"/>
    </source>
</evidence>
<evidence type="ECO:0000259" key="5">
    <source>
        <dbReference type="Pfam" id="PF09864"/>
    </source>
</evidence>
<evidence type="ECO:0000313" key="7">
    <source>
        <dbReference type="Proteomes" id="UP001595692"/>
    </source>
</evidence>
<dbReference type="Pfam" id="PF09864">
    <property type="entry name" value="MliC"/>
    <property type="match status" value="1"/>
</dbReference>
<reference evidence="7" key="1">
    <citation type="journal article" date="2019" name="Int. J. Syst. Evol. Microbiol.">
        <title>The Global Catalogue of Microorganisms (GCM) 10K type strain sequencing project: providing services to taxonomists for standard genome sequencing and annotation.</title>
        <authorList>
            <consortium name="The Broad Institute Genomics Platform"/>
            <consortium name="The Broad Institute Genome Sequencing Center for Infectious Disease"/>
            <person name="Wu L."/>
            <person name="Ma J."/>
        </authorList>
    </citation>
    <scope>NUCLEOTIDE SEQUENCE [LARGE SCALE GENOMIC DNA]</scope>
    <source>
        <strain evidence="7">CCUG 54939</strain>
    </source>
</reference>
<organism evidence="6 7">
    <name type="scientific">Pseudaeromonas sharmana</name>
    <dbReference type="NCBI Taxonomy" id="328412"/>
    <lineage>
        <taxon>Bacteria</taxon>
        <taxon>Pseudomonadati</taxon>
        <taxon>Pseudomonadota</taxon>
        <taxon>Gammaproteobacteria</taxon>
        <taxon>Aeromonadales</taxon>
        <taxon>Aeromonadaceae</taxon>
        <taxon>Pseudaeromonas</taxon>
    </lineage>
</organism>
<keyword evidence="4" id="KW-0449">Lipoprotein</keyword>
<dbReference type="RefSeq" id="WP_377154148.1">
    <property type="nucleotide sequence ID" value="NZ_JBHSAF010000015.1"/>
</dbReference>
<dbReference type="Proteomes" id="UP001595692">
    <property type="component" value="Unassembled WGS sequence"/>
</dbReference>
<evidence type="ECO:0000256" key="3">
    <source>
        <dbReference type="ARBA" id="ARBA00023139"/>
    </source>
</evidence>
<feature type="domain" description="C-type lysozyme inhibitor" evidence="5">
    <location>
        <begin position="29"/>
        <end position="90"/>
    </location>
</feature>
<dbReference type="SUPFAM" id="SSF141488">
    <property type="entry name" value="YdhA-like"/>
    <property type="match status" value="1"/>
</dbReference>
<evidence type="ECO:0000313" key="6">
    <source>
        <dbReference type="EMBL" id="MFC3914791.1"/>
    </source>
</evidence>
<protein>
    <submittedName>
        <fullName evidence="6">MliC family protein</fullName>
    </submittedName>
</protein>
<dbReference type="InterPro" id="IPR036328">
    <property type="entry name" value="MliC_sf"/>
</dbReference>
<dbReference type="Gene3D" id="2.40.128.200">
    <property type="match status" value="1"/>
</dbReference>